<dbReference type="InterPro" id="IPR052634">
    <property type="entry name" value="Sperm_flagellar-bone_growth"/>
</dbReference>
<feature type="region of interest" description="Disordered" evidence="1">
    <location>
        <begin position="1"/>
        <end position="26"/>
    </location>
</feature>
<feature type="domain" description="SPEF2 C-terminal" evidence="2">
    <location>
        <begin position="663"/>
        <end position="839"/>
    </location>
</feature>
<feature type="compositionally biased region" description="Basic and acidic residues" evidence="1">
    <location>
        <begin position="14"/>
        <end position="24"/>
    </location>
</feature>
<feature type="compositionally biased region" description="Basic and acidic residues" evidence="1">
    <location>
        <begin position="245"/>
        <end position="254"/>
    </location>
</feature>
<reference evidence="3" key="1">
    <citation type="submission" date="2022-01" db="EMBL/GenBank/DDBJ databases">
        <authorList>
            <person name="King R."/>
        </authorList>
    </citation>
    <scope>NUCLEOTIDE SEQUENCE</scope>
</reference>
<dbReference type="PANTHER" id="PTHR14919">
    <property type="entry name" value="KPL2-RELATED"/>
    <property type="match status" value="1"/>
</dbReference>
<dbReference type="AlphaFoldDB" id="A0A9N9Q9L1"/>
<feature type="compositionally biased region" description="Basic residues" evidence="1">
    <location>
        <begin position="1"/>
        <end position="13"/>
    </location>
</feature>
<dbReference type="InterPro" id="IPR056199">
    <property type="entry name" value="SPEF2_C"/>
</dbReference>
<dbReference type="OrthoDB" id="62528at2759"/>
<evidence type="ECO:0000256" key="1">
    <source>
        <dbReference type="SAM" id="MobiDB-lite"/>
    </source>
</evidence>
<name>A0A9N9Q9L1_9CUCU</name>
<dbReference type="Proteomes" id="UP001152799">
    <property type="component" value="Chromosome 10"/>
</dbReference>
<keyword evidence="4" id="KW-1185">Reference proteome</keyword>
<evidence type="ECO:0000259" key="2">
    <source>
        <dbReference type="Pfam" id="PF24082"/>
    </source>
</evidence>
<dbReference type="InterPro" id="IPR027417">
    <property type="entry name" value="P-loop_NTPase"/>
</dbReference>
<dbReference type="EMBL" id="OU892286">
    <property type="protein sequence ID" value="CAG9761299.1"/>
    <property type="molecule type" value="Genomic_DNA"/>
</dbReference>
<dbReference type="Pfam" id="PF24082">
    <property type="entry name" value="SPEF2_C"/>
    <property type="match status" value="1"/>
</dbReference>
<evidence type="ECO:0000313" key="3">
    <source>
        <dbReference type="EMBL" id="CAG9761299.1"/>
    </source>
</evidence>
<dbReference type="Gene3D" id="3.40.50.300">
    <property type="entry name" value="P-loop containing nucleotide triphosphate hydrolases"/>
    <property type="match status" value="1"/>
</dbReference>
<dbReference type="PANTHER" id="PTHR14919:SF0">
    <property type="entry name" value="SPERM FLAGELLAR PROTEIN 2"/>
    <property type="match status" value="1"/>
</dbReference>
<proteinExistence type="predicted"/>
<protein>
    <recommendedName>
        <fullName evidence="2">SPEF2 C-terminal domain-containing protein</fullName>
    </recommendedName>
</protein>
<feature type="region of interest" description="Disordered" evidence="1">
    <location>
        <begin position="233"/>
        <end position="257"/>
    </location>
</feature>
<organism evidence="3 4">
    <name type="scientific">Ceutorhynchus assimilis</name>
    <name type="common">cabbage seed weevil</name>
    <dbReference type="NCBI Taxonomy" id="467358"/>
    <lineage>
        <taxon>Eukaryota</taxon>
        <taxon>Metazoa</taxon>
        <taxon>Ecdysozoa</taxon>
        <taxon>Arthropoda</taxon>
        <taxon>Hexapoda</taxon>
        <taxon>Insecta</taxon>
        <taxon>Pterygota</taxon>
        <taxon>Neoptera</taxon>
        <taxon>Endopterygota</taxon>
        <taxon>Coleoptera</taxon>
        <taxon>Polyphaga</taxon>
        <taxon>Cucujiformia</taxon>
        <taxon>Curculionidae</taxon>
        <taxon>Ceutorhynchinae</taxon>
        <taxon>Ceutorhynchus</taxon>
    </lineage>
</organism>
<accession>A0A9N9Q9L1</accession>
<gene>
    <name evidence="3" type="ORF">CEUTPL_LOCUS2004</name>
</gene>
<sequence>MKPNKKAAKIPHKKITEGSSETRNKQVQTPLKFPCEEIIYTHQAQLGKTTQELLDQGEPIGDFLLADIFIEYLKSIPDLKGWALVNYPTNFEQAVMIEEALTGVKLMDSITRKTLEMDVDKEVCSLYGDFDEKRCSKLFSNPIIAKPVQVYDTALTAFIRLKQITKEDFELYDDIDSLDTFYFDVGANYPIYYKELDLNTIRQLAKFIIGDSPLKSCSELFGTATVGVKPTKNADKLKKAQPKQEMTDKTASHAKDRKSKMKNFADKFVQVSSEDEEECELSTVTLIVPEPGQSGWEYCRSGCPDELLNSLATVWETFEDTYTSDLQQVLYLMRLNLNSVEPFVQYVKDCMEQIVDRSVEQETILWKFCSAFNAFDKESRKDEEFKGEMYCRIENFIEKLSEVSDLKMMESEDMRRGLISENWASGQVKEILNNYVTILQIELLRFIESIRLINDYYTGILSGLVTDQNMYKEEIIPKFNEIGVDYINKIFQYTSATIEIVHFENLLLKVLEIIQNSIKLMNDNVTTCIEATKIGKRNSKLIKNITKSRESITKAESEKLIKEWQKAANGETLRIHLQIELVKSRALETIEAFLKPIQKMYHDISNEIRTKYCNEMENITQIYHIFNATVAKEIPLQKEFNFETDLRLYDEIISELPQEIVGFTVEQLSKLSDILLDLSPSGYIKKTNFLFILQDAIIENANIWNKLKISQLKKVVDALFDDLPYVYWKDFIVNNLKIHFPSERELLLTRSALVKSDPNLTELIQGCQFFSTNLWFEYLYLKQNSLRNKEIKKLLYKLYYIKNAGLNYTAMMLDFCKDQNPVEGFAKALALSLGKTICWDFNMGNSFKEKYFESMHQHEEEVRNRNNDLEFLHKEVYEEIGKLVDEIVDDLEGVVIKDYNSSTVDEEISFEKIEEEFSEEFATNDSIEASLESQPASFVDDASLKNQPDNVRTDSTDSTDSIHFLPVEVIETILSNSISWHLLVKDESDSTFCEKAAEIYEKCRNPDFNMSVLCHEYLNSEIFQDLLSLTKKFRAFDPITVVNDVLNEK</sequence>
<evidence type="ECO:0000313" key="4">
    <source>
        <dbReference type="Proteomes" id="UP001152799"/>
    </source>
</evidence>